<dbReference type="PANTHER" id="PTHR43584">
    <property type="entry name" value="NUCLEOTIDYL TRANSFERASE"/>
    <property type="match status" value="1"/>
</dbReference>
<sequence length="242" mass="26739">MTAMILAAGRGERMRPLTDTLPKPLLAVGNKPLIVWHIERLAQAGIRRIVINHAWLGHKFPEILGDGSQFGVEIHYSPEGPGGLETAGGIANALPLLGNKPFLVINGDIWCDWNPIETQAHINQLEQHQKSAWLLLVNNPDHHIEGDFYLDTAGIVSSDLEKTGKSNANMPVKLTFAGIGIYQPQLFADIGKQTFAKLAPLLRREMQAQQVLGAHYTGQWTDVGTPERLALLDQQLRHHPQN</sequence>
<evidence type="ECO:0000256" key="2">
    <source>
        <dbReference type="ARBA" id="ARBA00022695"/>
    </source>
</evidence>
<dbReference type="InterPro" id="IPR005835">
    <property type="entry name" value="NTP_transferase_dom"/>
</dbReference>
<comment type="caution">
    <text evidence="4">The sequence shown here is derived from an EMBL/GenBank/DDBJ whole genome shotgun (WGS) entry which is preliminary data.</text>
</comment>
<dbReference type="SUPFAM" id="SSF53448">
    <property type="entry name" value="Nucleotide-diphospho-sugar transferases"/>
    <property type="match status" value="1"/>
</dbReference>
<keyword evidence="1 4" id="KW-0808">Transferase</keyword>
<dbReference type="RefSeq" id="WP_171588866.1">
    <property type="nucleotide sequence ID" value="NZ_JABGBO010000006.1"/>
</dbReference>
<dbReference type="InterPro" id="IPR054790">
    <property type="entry name" value="MurU"/>
</dbReference>
<feature type="domain" description="Nucleotidyl transferase" evidence="3">
    <location>
        <begin position="3"/>
        <end position="230"/>
    </location>
</feature>
<evidence type="ECO:0000259" key="3">
    <source>
        <dbReference type="Pfam" id="PF00483"/>
    </source>
</evidence>
<keyword evidence="2" id="KW-0548">Nucleotidyltransferase</keyword>
<name>A0A7Y4LCP7_9BURK</name>
<dbReference type="CDD" id="cd06422">
    <property type="entry name" value="NTP_transferase_like_1"/>
    <property type="match status" value="1"/>
</dbReference>
<dbReference type="InterPro" id="IPR029044">
    <property type="entry name" value="Nucleotide-diphossugar_trans"/>
</dbReference>
<evidence type="ECO:0000256" key="1">
    <source>
        <dbReference type="ARBA" id="ARBA00022679"/>
    </source>
</evidence>
<dbReference type="GO" id="GO:0016779">
    <property type="term" value="F:nucleotidyltransferase activity"/>
    <property type="evidence" value="ECO:0007669"/>
    <property type="project" value="UniProtKB-KW"/>
</dbReference>
<proteinExistence type="predicted"/>
<evidence type="ECO:0000313" key="5">
    <source>
        <dbReference type="Proteomes" id="UP000541421"/>
    </source>
</evidence>
<gene>
    <name evidence="4" type="ORF">HKX40_06720</name>
</gene>
<dbReference type="Proteomes" id="UP000541421">
    <property type="component" value="Unassembled WGS sequence"/>
</dbReference>
<dbReference type="NCBIfam" id="NF045761">
    <property type="entry name" value="NAMPUrTaseMurU"/>
    <property type="match status" value="1"/>
</dbReference>
<dbReference type="Gene3D" id="3.90.550.10">
    <property type="entry name" value="Spore Coat Polysaccharide Biosynthesis Protein SpsA, Chain A"/>
    <property type="match status" value="1"/>
</dbReference>
<dbReference type="PANTHER" id="PTHR43584:SF8">
    <property type="entry name" value="N-ACETYLMURAMATE ALPHA-1-PHOSPHATE URIDYLYLTRANSFERASE"/>
    <property type="match status" value="1"/>
</dbReference>
<dbReference type="EMBL" id="JABGBO010000006">
    <property type="protein sequence ID" value="NOL49826.1"/>
    <property type="molecule type" value="Genomic_DNA"/>
</dbReference>
<dbReference type="InterPro" id="IPR050065">
    <property type="entry name" value="GlmU-like"/>
</dbReference>
<organism evidence="4 5">
    <name type="scientific">Pelistega europaea</name>
    <dbReference type="NCBI Taxonomy" id="106147"/>
    <lineage>
        <taxon>Bacteria</taxon>
        <taxon>Pseudomonadati</taxon>
        <taxon>Pseudomonadota</taxon>
        <taxon>Betaproteobacteria</taxon>
        <taxon>Burkholderiales</taxon>
        <taxon>Alcaligenaceae</taxon>
        <taxon>Pelistega</taxon>
    </lineage>
</organism>
<accession>A0A7Y4LCP7</accession>
<reference evidence="4 5" key="1">
    <citation type="submission" date="2020-05" db="EMBL/GenBank/DDBJ databases">
        <authorList>
            <person name="Niu N."/>
        </authorList>
    </citation>
    <scope>NUCLEOTIDE SEQUENCE [LARGE SCALE GENOMIC DNA]</scope>
    <source>
        <strain evidence="4 5">LMG10982</strain>
    </source>
</reference>
<protein>
    <submittedName>
        <fullName evidence="4">Nucleotidyltransferase family protein</fullName>
    </submittedName>
</protein>
<dbReference type="AlphaFoldDB" id="A0A7Y4LCP7"/>
<dbReference type="Pfam" id="PF00483">
    <property type="entry name" value="NTP_transferase"/>
    <property type="match status" value="1"/>
</dbReference>
<keyword evidence="5" id="KW-1185">Reference proteome</keyword>
<evidence type="ECO:0000313" key="4">
    <source>
        <dbReference type="EMBL" id="NOL49826.1"/>
    </source>
</evidence>